<dbReference type="AlphaFoldDB" id="A0A0F0LMY8"/>
<dbReference type="EMBL" id="JYIX01000027">
    <property type="protein sequence ID" value="KJL34592.1"/>
    <property type="molecule type" value="Genomic_DNA"/>
</dbReference>
<protein>
    <submittedName>
        <fullName evidence="1">Uncharacterized protein</fullName>
    </submittedName>
</protein>
<keyword evidence="2" id="KW-1185">Reference proteome</keyword>
<proteinExistence type="predicted"/>
<name>A0A0F0LMY8_9MICO</name>
<organism evidence="1 2">
    <name type="scientific">Microbacterium azadirachtae</name>
    <dbReference type="NCBI Taxonomy" id="582680"/>
    <lineage>
        <taxon>Bacteria</taxon>
        <taxon>Bacillati</taxon>
        <taxon>Actinomycetota</taxon>
        <taxon>Actinomycetes</taxon>
        <taxon>Micrococcales</taxon>
        <taxon>Microbacteriaceae</taxon>
        <taxon>Microbacterium</taxon>
    </lineage>
</organism>
<comment type="caution">
    <text evidence="1">The sequence shown here is derived from an EMBL/GenBank/DDBJ whole genome shotgun (WGS) entry which is preliminary data.</text>
</comment>
<reference evidence="1 2" key="1">
    <citation type="submission" date="2015-02" db="EMBL/GenBank/DDBJ databases">
        <title>Draft genome sequences of ten Microbacterium spp. with emphasis on heavy metal contaminated environments.</title>
        <authorList>
            <person name="Corretto E."/>
        </authorList>
    </citation>
    <scope>NUCLEOTIDE SEQUENCE [LARGE SCALE GENOMIC DNA]</scope>
    <source>
        <strain evidence="1 2">ARN176</strain>
    </source>
</reference>
<dbReference type="Proteomes" id="UP000033740">
    <property type="component" value="Unassembled WGS sequence"/>
</dbReference>
<evidence type="ECO:0000313" key="2">
    <source>
        <dbReference type="Proteomes" id="UP000033740"/>
    </source>
</evidence>
<dbReference type="STRING" id="582680.RS86_00847"/>
<evidence type="ECO:0000313" key="1">
    <source>
        <dbReference type="EMBL" id="KJL34592.1"/>
    </source>
</evidence>
<sequence length="696" mass="73366">MPPEQIVNQIVALQAGETDKVTYHQMHAQRTGSEYLGRMPTEPSLLIDLAGVARLAAVQRPVASMWRSRFAGTTDPFPGAVSEESGRPQFEAQQVADWLVRTGHGNNPEAREDAAAAAAPADFSFADSNAVAELEALITLYSQTDDPGELTQSQIEDAAAKVDPLDDMLQAEISAHVQRGAPWLEYSVHLIDATYSPSAAMALVARRHAVSRRAAGSAGPLVADAIALVIDATLALVGDGDAVTLDAGDATLSSTLAGRLGDDVIIVLPAGADSRRVRRQLRVEGHWLADTEQPATRSVVVARVPSEPGDDVARMLRAVDEVSLSLRDSDAAVIIGPARTLVDPLAPTDERARTDILRSGRVRGIARLSAGLVDSATRESLALWVLGEPVGEVSLAERVTAIADLTAIPLTLAARTDLVSDLIAGMGGGRDLRAHQFRFARFVRTTSLQARSGSLVASATRKPVPDTTDAAEIPALLDLAADAVRNDFAPIEIAPDAHDVPRATSLPELIDARHLRRIQGARLDPDLLGSEGLVVVTSSDLDRPASIGRARVDQLAFATQYPNAQLTRPGDVIFRTSPTAAAWVDVDGSKVVAYPARVLRITAGDPGGLVPEVIAADITGAAAGPGAWKRWILRRVAPRTIAPLRRALTDIATAREDLAARAARLDDLAALIVAGATSGAVTMIDTNHAADAASTQ</sequence>
<gene>
    <name evidence="1" type="ORF">RS86_00847</name>
</gene>
<accession>A0A0F0LMY8</accession>
<dbReference type="PATRIC" id="fig|582680.6.peg.872"/>